<sequence length="151" mass="17759">MGLLSNRRTENEVGLNFVGPNRVDRDSLKPGDHIYSWRTAYIYAHHDEYFVLDNYCFVLHQTSWMELIVQNGYKTLADVEHDEEYTPKLLKHKGALQLKKAKLEEFPLNKVINNNKEDFSWPLTLPDPRTLFYYFPTKQSIASQPKLRLKG</sequence>
<accession>A0AA88W2B6</accession>
<evidence type="ECO:0000313" key="2">
    <source>
        <dbReference type="Proteomes" id="UP001188597"/>
    </source>
</evidence>
<proteinExistence type="predicted"/>
<protein>
    <submittedName>
        <fullName evidence="1">Uncharacterized protein</fullName>
    </submittedName>
</protein>
<name>A0AA88W2B6_9ASTE</name>
<organism evidence="1 2">
    <name type="scientific">Escallonia herrerae</name>
    <dbReference type="NCBI Taxonomy" id="1293975"/>
    <lineage>
        <taxon>Eukaryota</taxon>
        <taxon>Viridiplantae</taxon>
        <taxon>Streptophyta</taxon>
        <taxon>Embryophyta</taxon>
        <taxon>Tracheophyta</taxon>
        <taxon>Spermatophyta</taxon>
        <taxon>Magnoliopsida</taxon>
        <taxon>eudicotyledons</taxon>
        <taxon>Gunneridae</taxon>
        <taxon>Pentapetalae</taxon>
        <taxon>asterids</taxon>
        <taxon>campanulids</taxon>
        <taxon>Escalloniales</taxon>
        <taxon>Escalloniaceae</taxon>
        <taxon>Escallonia</taxon>
    </lineage>
</organism>
<comment type="caution">
    <text evidence="1">The sequence shown here is derived from an EMBL/GenBank/DDBJ whole genome shotgun (WGS) entry which is preliminary data.</text>
</comment>
<dbReference type="Proteomes" id="UP001188597">
    <property type="component" value="Unassembled WGS sequence"/>
</dbReference>
<reference evidence="1" key="1">
    <citation type="submission" date="2022-12" db="EMBL/GenBank/DDBJ databases">
        <title>Draft genome assemblies for two species of Escallonia (Escalloniales).</title>
        <authorList>
            <person name="Chanderbali A."/>
            <person name="Dervinis C."/>
            <person name="Anghel I."/>
            <person name="Soltis D."/>
            <person name="Soltis P."/>
            <person name="Zapata F."/>
        </authorList>
    </citation>
    <scope>NUCLEOTIDE SEQUENCE</scope>
    <source>
        <strain evidence="1">UCBG64.0493</strain>
        <tissue evidence="1">Leaf</tissue>
    </source>
</reference>
<gene>
    <name evidence="1" type="ORF">RJ639_006007</name>
</gene>
<dbReference type="EMBL" id="JAVXUP010001113">
    <property type="protein sequence ID" value="KAK3015830.1"/>
    <property type="molecule type" value="Genomic_DNA"/>
</dbReference>
<keyword evidence="2" id="KW-1185">Reference proteome</keyword>
<evidence type="ECO:0000313" key="1">
    <source>
        <dbReference type="EMBL" id="KAK3015830.1"/>
    </source>
</evidence>
<dbReference type="AlphaFoldDB" id="A0AA88W2B6"/>